<evidence type="ECO:0000313" key="2">
    <source>
        <dbReference type="EMBL" id="CAI0382811.1"/>
    </source>
</evidence>
<keyword evidence="3" id="KW-1185">Reference proteome</keyword>
<evidence type="ECO:0000256" key="1">
    <source>
        <dbReference type="SAM" id="SignalP"/>
    </source>
</evidence>
<evidence type="ECO:0000313" key="3">
    <source>
        <dbReference type="Proteomes" id="UP001154282"/>
    </source>
</evidence>
<dbReference type="Proteomes" id="UP001154282">
    <property type="component" value="Unassembled WGS sequence"/>
</dbReference>
<feature type="signal peptide" evidence="1">
    <location>
        <begin position="1"/>
        <end position="32"/>
    </location>
</feature>
<gene>
    <name evidence="2" type="ORF">LITE_LOCUS3724</name>
</gene>
<comment type="caution">
    <text evidence="2">The sequence shown here is derived from an EMBL/GenBank/DDBJ whole genome shotgun (WGS) entry which is preliminary data.</text>
</comment>
<feature type="chain" id="PRO_5043695633" evidence="1">
    <location>
        <begin position="33"/>
        <end position="94"/>
    </location>
</feature>
<dbReference type="EMBL" id="CAMGYJ010000002">
    <property type="protein sequence ID" value="CAI0382811.1"/>
    <property type="molecule type" value="Genomic_DNA"/>
</dbReference>
<protein>
    <submittedName>
        <fullName evidence="2">Uncharacterized protein</fullName>
    </submittedName>
</protein>
<accession>A0AAV0HCK8</accession>
<reference evidence="2" key="1">
    <citation type="submission" date="2022-08" db="EMBL/GenBank/DDBJ databases">
        <authorList>
            <person name="Gutierrez-Valencia J."/>
        </authorList>
    </citation>
    <scope>NUCLEOTIDE SEQUENCE</scope>
</reference>
<proteinExistence type="predicted"/>
<organism evidence="2 3">
    <name type="scientific">Linum tenue</name>
    <dbReference type="NCBI Taxonomy" id="586396"/>
    <lineage>
        <taxon>Eukaryota</taxon>
        <taxon>Viridiplantae</taxon>
        <taxon>Streptophyta</taxon>
        <taxon>Embryophyta</taxon>
        <taxon>Tracheophyta</taxon>
        <taxon>Spermatophyta</taxon>
        <taxon>Magnoliopsida</taxon>
        <taxon>eudicotyledons</taxon>
        <taxon>Gunneridae</taxon>
        <taxon>Pentapetalae</taxon>
        <taxon>rosids</taxon>
        <taxon>fabids</taxon>
        <taxon>Malpighiales</taxon>
        <taxon>Linaceae</taxon>
        <taxon>Linum</taxon>
    </lineage>
</organism>
<name>A0AAV0HCK8_9ROSI</name>
<sequence>MKSASSSALPVFLLPLLCLLLLLGNQIEIVSAQNHADLCKFANIPDGQLGKGAPKCADSLCNDACQIKFGSFNLGWCDRLIDCLCFKPCNMRSD</sequence>
<dbReference type="AlphaFoldDB" id="A0AAV0HCK8"/>
<keyword evidence="1" id="KW-0732">Signal</keyword>